<dbReference type="PANTHER" id="PTHR39431:SF1">
    <property type="entry name" value="FRPA_C-RELATED PROTEIN"/>
    <property type="match status" value="1"/>
</dbReference>
<comment type="caution">
    <text evidence="1">The sequence shown here is derived from an EMBL/GenBank/DDBJ whole genome shotgun (WGS) entry which is preliminary data.</text>
</comment>
<dbReference type="Proteomes" id="UP001595974">
    <property type="component" value="Unassembled WGS sequence"/>
</dbReference>
<keyword evidence="2" id="KW-1185">Reference proteome</keyword>
<protein>
    <recommendedName>
        <fullName evidence="3">VCBS repeat-containing protein</fullName>
    </recommendedName>
</protein>
<proteinExistence type="predicted"/>
<evidence type="ECO:0008006" key="3">
    <source>
        <dbReference type="Google" id="ProtNLM"/>
    </source>
</evidence>
<accession>A0ABW1AQ38</accession>
<evidence type="ECO:0000313" key="1">
    <source>
        <dbReference type="EMBL" id="MFC5769199.1"/>
    </source>
</evidence>
<sequence>MRVAASSIELQSSYVATTSLQVSERFEAWRDADGPQRTPRDAVEISAEGLAAQQAEDGGEVGAAVDAAIRNDPRLSMLIRMIEFFTGRPVRLFDASELDAGAARAAQAAQSVPQSASDAPARPRAGYGIEYDFNATYSETETTSFGASGVVRTADGEEIRFELGLSMSRSYSESTSVQFRAGDQRLKDPLMIDFAGPSAALSDLRFSFDLDADGKAEQVPLAGGRGFLAFDRNDNGRIDDGRELFGPTTGSGFGELAELDDDGNGWVDEADAGWSRLKLWQPDEAGNGRLQSLADAGIGALYVGNVSTPFSLKDAANQTIGLMRATGIYLGEDGRVGTVSQVDLSV</sequence>
<dbReference type="RefSeq" id="WP_096451669.1">
    <property type="nucleotide sequence ID" value="NZ_JBHSOG010000024.1"/>
</dbReference>
<reference evidence="2" key="1">
    <citation type="journal article" date="2019" name="Int. J. Syst. Evol. Microbiol.">
        <title>The Global Catalogue of Microorganisms (GCM) 10K type strain sequencing project: providing services to taxonomists for standard genome sequencing and annotation.</title>
        <authorList>
            <consortium name="The Broad Institute Genomics Platform"/>
            <consortium name="The Broad Institute Genome Sequencing Center for Infectious Disease"/>
            <person name="Wu L."/>
            <person name="Ma J."/>
        </authorList>
    </citation>
    <scope>NUCLEOTIDE SEQUENCE [LARGE SCALE GENOMIC DNA]</scope>
    <source>
        <strain evidence="2">SHR3</strain>
    </source>
</reference>
<dbReference type="EMBL" id="JBHSOG010000024">
    <property type="protein sequence ID" value="MFC5769199.1"/>
    <property type="molecule type" value="Genomic_DNA"/>
</dbReference>
<name>A0ABW1AQ38_9RHOO</name>
<dbReference type="PANTHER" id="PTHR39431">
    <property type="entry name" value="FRPA/C-RELATED PROTEIN"/>
    <property type="match status" value="1"/>
</dbReference>
<evidence type="ECO:0000313" key="2">
    <source>
        <dbReference type="Proteomes" id="UP001595974"/>
    </source>
</evidence>
<gene>
    <name evidence="1" type="ORF">ACFPTN_07410</name>
</gene>
<organism evidence="1 2">
    <name type="scientific">Thauera sinica</name>
    <dbReference type="NCBI Taxonomy" id="2665146"/>
    <lineage>
        <taxon>Bacteria</taxon>
        <taxon>Pseudomonadati</taxon>
        <taxon>Pseudomonadota</taxon>
        <taxon>Betaproteobacteria</taxon>
        <taxon>Rhodocyclales</taxon>
        <taxon>Zoogloeaceae</taxon>
        <taxon>Thauera</taxon>
    </lineage>
</organism>